<keyword evidence="3" id="KW-1185">Reference proteome</keyword>
<evidence type="ECO:0000313" key="2">
    <source>
        <dbReference type="EMBL" id="GCC20778.1"/>
    </source>
</evidence>
<evidence type="ECO:0000313" key="3">
    <source>
        <dbReference type="Proteomes" id="UP000287033"/>
    </source>
</evidence>
<protein>
    <recommendedName>
        <fullName evidence="4">SBF1/SBF2 domain-containing protein</fullName>
    </recommendedName>
</protein>
<reference evidence="2 3" key="1">
    <citation type="journal article" date="2018" name="Nat. Ecol. Evol.">
        <title>Shark genomes provide insights into elasmobranch evolution and the origin of vertebrates.</title>
        <authorList>
            <person name="Hara Y"/>
            <person name="Yamaguchi K"/>
            <person name="Onimaru K"/>
            <person name="Kadota M"/>
            <person name="Koyanagi M"/>
            <person name="Keeley SD"/>
            <person name="Tatsumi K"/>
            <person name="Tanaka K"/>
            <person name="Motone F"/>
            <person name="Kageyama Y"/>
            <person name="Nozu R"/>
            <person name="Adachi N"/>
            <person name="Nishimura O"/>
            <person name="Nakagawa R"/>
            <person name="Tanegashima C"/>
            <person name="Kiyatake I"/>
            <person name="Matsumoto R"/>
            <person name="Murakumo K"/>
            <person name="Nishida K"/>
            <person name="Terakita A"/>
            <person name="Kuratani S"/>
            <person name="Sato K"/>
            <person name="Hyodo S Kuraku.S."/>
        </authorList>
    </citation>
    <scope>NUCLEOTIDE SEQUENCE [LARGE SCALE GENOMIC DNA]</scope>
</reference>
<gene>
    <name evidence="2" type="ORF">chiPu_0019345</name>
</gene>
<evidence type="ECO:0000256" key="1">
    <source>
        <dbReference type="SAM" id="MobiDB-lite"/>
    </source>
</evidence>
<dbReference type="InterPro" id="IPR039872">
    <property type="entry name" value="KIAA0513"/>
</dbReference>
<name>A0A401RRM0_CHIPU</name>
<accession>A0A401RRM0</accession>
<evidence type="ECO:0008006" key="4">
    <source>
        <dbReference type="Google" id="ProtNLM"/>
    </source>
</evidence>
<sequence length="428" mass="49112">MSGPVPDQADHGANAAVQWRSMLLDGITDYWNHLELDVKPTIVVLYRMSTQDVPLGNLEGLDSDMIKDESLCLTKVISNGRSKRTGRTESDDTDSADSDNGLEDSPTNTTWDTSRRASSNESFSSRQSADSVLVDEAALERREFMRRYVEKIFSGRQEIDQEEKARFGELCSEENSQGREWFAKYVSAQRCHSKCISEYAFYRLVQSFAVVLFECYQMDDFGPAKNLMTMCFTFYYIGKSYPNVSNLKAKVDDSSVKAGNSWLTEKRDLAALLLKNTENVKGFFGGLEKKLKLKNEDTQNQTREKSSENVRMECFEDRQGKKIYLYTHLKLQPIWHTLRFWNAAFFDAVHCERKKRSPTTREKWCHMTPEERDDSHRFNENIAFGQLGTFTHNMLAFGLSKKLCSDFLKKQSVIGNLNQGERNEAGRA</sequence>
<dbReference type="EMBL" id="BEZZ01001939">
    <property type="protein sequence ID" value="GCC20778.1"/>
    <property type="molecule type" value="Genomic_DNA"/>
</dbReference>
<feature type="region of interest" description="Disordered" evidence="1">
    <location>
        <begin position="81"/>
        <end position="123"/>
    </location>
</feature>
<dbReference type="AlphaFoldDB" id="A0A401RRM0"/>
<feature type="compositionally biased region" description="Acidic residues" evidence="1">
    <location>
        <begin position="91"/>
        <end position="102"/>
    </location>
</feature>
<dbReference type="STRING" id="137246.A0A401RRM0"/>
<dbReference type="PANTHER" id="PTHR13663:SF2">
    <property type="entry name" value="SIMILAR TO RIKEN CDNA 6430548M08"/>
    <property type="match status" value="1"/>
</dbReference>
<comment type="caution">
    <text evidence="2">The sequence shown here is derived from an EMBL/GenBank/DDBJ whole genome shotgun (WGS) entry which is preliminary data.</text>
</comment>
<organism evidence="2 3">
    <name type="scientific">Chiloscyllium punctatum</name>
    <name type="common">Brownbanded bambooshark</name>
    <name type="synonym">Hemiscyllium punctatum</name>
    <dbReference type="NCBI Taxonomy" id="137246"/>
    <lineage>
        <taxon>Eukaryota</taxon>
        <taxon>Metazoa</taxon>
        <taxon>Chordata</taxon>
        <taxon>Craniata</taxon>
        <taxon>Vertebrata</taxon>
        <taxon>Chondrichthyes</taxon>
        <taxon>Elasmobranchii</taxon>
        <taxon>Galeomorphii</taxon>
        <taxon>Galeoidea</taxon>
        <taxon>Orectolobiformes</taxon>
        <taxon>Hemiscylliidae</taxon>
        <taxon>Chiloscyllium</taxon>
    </lineage>
</organism>
<dbReference type="OrthoDB" id="6268344at2759"/>
<proteinExistence type="predicted"/>
<dbReference type="Proteomes" id="UP000287033">
    <property type="component" value="Unassembled WGS sequence"/>
</dbReference>
<dbReference type="PANTHER" id="PTHR13663">
    <property type="entry name" value="SIMILAR TO RIKEN CDNA 6430548M08"/>
    <property type="match status" value="1"/>
</dbReference>